<evidence type="ECO:0000313" key="6">
    <source>
        <dbReference type="EMBL" id="ONK72945.1"/>
    </source>
</evidence>
<reference evidence="7" key="1">
    <citation type="journal article" date="2017" name="Nat. Commun.">
        <title>The asparagus genome sheds light on the origin and evolution of a young Y chromosome.</title>
        <authorList>
            <person name="Harkess A."/>
            <person name="Zhou J."/>
            <person name="Xu C."/>
            <person name="Bowers J.E."/>
            <person name="Van der Hulst R."/>
            <person name="Ayyampalayam S."/>
            <person name="Mercati F."/>
            <person name="Riccardi P."/>
            <person name="McKain M.R."/>
            <person name="Kakrana A."/>
            <person name="Tang H."/>
            <person name="Ray J."/>
            <person name="Groenendijk J."/>
            <person name="Arikit S."/>
            <person name="Mathioni S.M."/>
            <person name="Nakano M."/>
            <person name="Shan H."/>
            <person name="Telgmann-Rauber A."/>
            <person name="Kanno A."/>
            <person name="Yue Z."/>
            <person name="Chen H."/>
            <person name="Li W."/>
            <person name="Chen Y."/>
            <person name="Xu X."/>
            <person name="Zhang Y."/>
            <person name="Luo S."/>
            <person name="Chen H."/>
            <person name="Gao J."/>
            <person name="Mao Z."/>
            <person name="Pires J.C."/>
            <person name="Luo M."/>
            <person name="Kudrna D."/>
            <person name="Wing R.A."/>
            <person name="Meyers B.C."/>
            <person name="Yi K."/>
            <person name="Kong H."/>
            <person name="Lavrijsen P."/>
            <person name="Sunseri F."/>
            <person name="Falavigna A."/>
            <person name="Ye Y."/>
            <person name="Leebens-Mack J.H."/>
            <person name="Chen G."/>
        </authorList>
    </citation>
    <scope>NUCLEOTIDE SEQUENCE [LARGE SCALE GENOMIC DNA]</scope>
    <source>
        <strain evidence="7">cv. DH0086</strain>
    </source>
</reference>
<keyword evidence="4" id="KW-1133">Transmembrane helix</keyword>
<evidence type="ECO:0000256" key="5">
    <source>
        <dbReference type="ARBA" id="ARBA00023136"/>
    </source>
</evidence>
<evidence type="ECO:0000313" key="7">
    <source>
        <dbReference type="Proteomes" id="UP000243459"/>
    </source>
</evidence>
<dbReference type="Proteomes" id="UP000243459">
    <property type="component" value="Chromosome 4"/>
</dbReference>
<dbReference type="GO" id="GO:0016020">
    <property type="term" value="C:membrane"/>
    <property type="evidence" value="ECO:0007669"/>
    <property type="project" value="UniProtKB-SubCell"/>
</dbReference>
<keyword evidence="3" id="KW-0833">Ubl conjugation pathway</keyword>
<dbReference type="GO" id="GO:0061630">
    <property type="term" value="F:ubiquitin protein ligase activity"/>
    <property type="evidence" value="ECO:0007669"/>
    <property type="project" value="InterPro"/>
</dbReference>
<evidence type="ECO:0000256" key="3">
    <source>
        <dbReference type="ARBA" id="ARBA00022786"/>
    </source>
</evidence>
<dbReference type="PANTHER" id="PTHR15860:SF0">
    <property type="entry name" value="LP20373P"/>
    <property type="match status" value="1"/>
</dbReference>
<sequence>MSQVNNRNASAGKRARTDGRALNYACWDVEACDEECVLFSRLIFGKGENPKSAMDESCWEVSGRSRSKGKNMQSDTLVRQAAMVVKCMLLMYYKNSRGKNYRKQVQSFLAALKALSRKEVNYGSHATTEHVKCSF</sequence>
<evidence type="ECO:0000256" key="4">
    <source>
        <dbReference type="ARBA" id="ARBA00022989"/>
    </source>
</evidence>
<gene>
    <name evidence="6" type="ORF">A4U43_C04F25220</name>
</gene>
<protein>
    <submittedName>
        <fullName evidence="6">Uncharacterized protein</fullName>
    </submittedName>
</protein>
<comment type="subcellular location">
    <subcellularLocation>
        <location evidence="1">Membrane</location>
        <topology evidence="1">Multi-pass membrane protein</topology>
    </subcellularLocation>
</comment>
<evidence type="ECO:0000256" key="1">
    <source>
        <dbReference type="ARBA" id="ARBA00004141"/>
    </source>
</evidence>
<dbReference type="GO" id="GO:1904294">
    <property type="term" value="P:positive regulation of ERAD pathway"/>
    <property type="evidence" value="ECO:0007669"/>
    <property type="project" value="InterPro"/>
</dbReference>
<dbReference type="EMBL" id="CM007384">
    <property type="protein sequence ID" value="ONK72945.1"/>
    <property type="molecule type" value="Genomic_DNA"/>
</dbReference>
<dbReference type="InterPro" id="IPR044235">
    <property type="entry name" value="RNFT1/2"/>
</dbReference>
<keyword evidence="5" id="KW-0472">Membrane</keyword>
<dbReference type="PANTHER" id="PTHR15860">
    <property type="entry name" value="UNCHARACTERIZED RING FINGER-CONTAINING PROTEIN"/>
    <property type="match status" value="1"/>
</dbReference>
<organism evidence="6 7">
    <name type="scientific">Asparagus officinalis</name>
    <name type="common">Garden asparagus</name>
    <dbReference type="NCBI Taxonomy" id="4686"/>
    <lineage>
        <taxon>Eukaryota</taxon>
        <taxon>Viridiplantae</taxon>
        <taxon>Streptophyta</taxon>
        <taxon>Embryophyta</taxon>
        <taxon>Tracheophyta</taxon>
        <taxon>Spermatophyta</taxon>
        <taxon>Magnoliopsida</taxon>
        <taxon>Liliopsida</taxon>
        <taxon>Asparagales</taxon>
        <taxon>Asparagaceae</taxon>
        <taxon>Asparagoideae</taxon>
        <taxon>Asparagus</taxon>
    </lineage>
</organism>
<keyword evidence="2" id="KW-0812">Transmembrane</keyword>
<evidence type="ECO:0000256" key="2">
    <source>
        <dbReference type="ARBA" id="ARBA00022692"/>
    </source>
</evidence>
<name>A0A5P1F3L0_ASPOF</name>
<accession>A0A5P1F3L0</accession>
<dbReference type="Gramene" id="ONK72945">
    <property type="protein sequence ID" value="ONK72945"/>
    <property type="gene ID" value="A4U43_C04F25220"/>
</dbReference>
<dbReference type="AlphaFoldDB" id="A0A5P1F3L0"/>
<proteinExistence type="predicted"/>
<keyword evidence="7" id="KW-1185">Reference proteome</keyword>